<sequence length="270" mass="29681">MSSSLRNYNPQRTYDSAARDYDRTSVDFWRFSADRTVDKVALTAGDHVLDVACGPGPVALAAAEQVGPTGHVVGLDISEEMLSLARAHAAEADLTNIEFHQQSMDDPLCAEYSKDAATCVFGIFFAEDVGHTASLMWSALKPGGRLAITTLGRKFFSPMYEAFITAALRENPSLETDVPWENTADPERLHQMLTEAGIPGVRVEHEVAPLRLRHPDDWWRIVMGTGIKRLTMDLDGPALARVHAANIEFIKQQGIDTLELGVNYATAIKQ</sequence>
<dbReference type="Proteomes" id="UP000674084">
    <property type="component" value="Unassembled WGS sequence"/>
</dbReference>
<comment type="caution">
    <text evidence="2">The sequence shown here is derived from an EMBL/GenBank/DDBJ whole genome shotgun (WGS) entry which is preliminary data.</text>
</comment>
<dbReference type="EMBL" id="JAGPXE010000010">
    <property type="protein sequence ID" value="MBQ0926746.1"/>
    <property type="molecule type" value="Genomic_DNA"/>
</dbReference>
<evidence type="ECO:0000313" key="3">
    <source>
        <dbReference type="Proteomes" id="UP000674084"/>
    </source>
</evidence>
<name>A0ABS5DKC5_9PSEU</name>
<dbReference type="PANTHER" id="PTHR43464">
    <property type="entry name" value="METHYLTRANSFERASE"/>
    <property type="match status" value="1"/>
</dbReference>
<dbReference type="EC" id="2.1.1.-" evidence="2"/>
<dbReference type="InterPro" id="IPR029063">
    <property type="entry name" value="SAM-dependent_MTases_sf"/>
</dbReference>
<protein>
    <submittedName>
        <fullName evidence="2">Class I SAM-dependent methyltransferase</fullName>
        <ecNumber evidence="2">2.1.1.-</ecNumber>
    </submittedName>
</protein>
<dbReference type="RefSeq" id="WP_210971883.1">
    <property type="nucleotide sequence ID" value="NZ_JAGPXE010000010.1"/>
</dbReference>
<evidence type="ECO:0000313" key="2">
    <source>
        <dbReference type="EMBL" id="MBQ0926746.1"/>
    </source>
</evidence>
<dbReference type="Pfam" id="PF13847">
    <property type="entry name" value="Methyltransf_31"/>
    <property type="match status" value="1"/>
</dbReference>
<dbReference type="GO" id="GO:0008168">
    <property type="term" value="F:methyltransferase activity"/>
    <property type="evidence" value="ECO:0007669"/>
    <property type="project" value="UniProtKB-KW"/>
</dbReference>
<dbReference type="InterPro" id="IPR004033">
    <property type="entry name" value="UbiE/COQ5_MeTrFase"/>
</dbReference>
<proteinExistence type="predicted"/>
<organism evidence="2 3">
    <name type="scientific">Saccharopolyspora endophytica</name>
    <dbReference type="NCBI Taxonomy" id="543886"/>
    <lineage>
        <taxon>Bacteria</taxon>
        <taxon>Bacillati</taxon>
        <taxon>Actinomycetota</taxon>
        <taxon>Actinomycetes</taxon>
        <taxon>Pseudonocardiales</taxon>
        <taxon>Pseudonocardiaceae</taxon>
        <taxon>Saccharopolyspora</taxon>
    </lineage>
</organism>
<keyword evidence="2" id="KW-0808">Transferase</keyword>
<gene>
    <name evidence="2" type="ORF">KBO27_22590</name>
</gene>
<dbReference type="PROSITE" id="PS51608">
    <property type="entry name" value="SAM_MT_UBIE"/>
    <property type="match status" value="1"/>
</dbReference>
<dbReference type="InterPro" id="IPR025714">
    <property type="entry name" value="Methyltranfer_dom"/>
</dbReference>
<dbReference type="SUPFAM" id="SSF53335">
    <property type="entry name" value="S-adenosyl-L-methionine-dependent methyltransferases"/>
    <property type="match status" value="1"/>
</dbReference>
<keyword evidence="2" id="KW-0489">Methyltransferase</keyword>
<reference evidence="2 3" key="1">
    <citation type="submission" date="2021-04" db="EMBL/GenBank/DDBJ databases">
        <title>Whole-genome sequencing of Saccharopolyspora endophytica KCTC 19397.</title>
        <authorList>
            <person name="Ay H."/>
            <person name="Saygin H."/>
            <person name="Sahin N."/>
        </authorList>
    </citation>
    <scope>NUCLEOTIDE SEQUENCE [LARGE SCALE GENOMIC DNA]</scope>
    <source>
        <strain evidence="2 3">KCTC 19397</strain>
    </source>
</reference>
<dbReference type="Gene3D" id="3.40.50.150">
    <property type="entry name" value="Vaccinia Virus protein VP39"/>
    <property type="match status" value="1"/>
</dbReference>
<keyword evidence="3" id="KW-1185">Reference proteome</keyword>
<accession>A0ABS5DKC5</accession>
<evidence type="ECO:0000259" key="1">
    <source>
        <dbReference type="Pfam" id="PF13847"/>
    </source>
</evidence>
<dbReference type="GO" id="GO:0032259">
    <property type="term" value="P:methylation"/>
    <property type="evidence" value="ECO:0007669"/>
    <property type="project" value="UniProtKB-KW"/>
</dbReference>
<feature type="domain" description="Methyltransferase" evidence="1">
    <location>
        <begin position="43"/>
        <end position="197"/>
    </location>
</feature>
<dbReference type="CDD" id="cd02440">
    <property type="entry name" value="AdoMet_MTases"/>
    <property type="match status" value="1"/>
</dbReference>